<dbReference type="Gene3D" id="2.60.120.260">
    <property type="entry name" value="Galactose-binding domain-like"/>
    <property type="match status" value="1"/>
</dbReference>
<evidence type="ECO:0000313" key="2">
    <source>
        <dbReference type="Proteomes" id="UP001107558"/>
    </source>
</evidence>
<evidence type="ECO:0008006" key="3">
    <source>
        <dbReference type="Google" id="ProtNLM"/>
    </source>
</evidence>
<name>A0A9J6BWV8_POLVA</name>
<dbReference type="EMBL" id="JADBJN010000002">
    <property type="protein sequence ID" value="KAG5674433.1"/>
    <property type="molecule type" value="Genomic_DNA"/>
</dbReference>
<proteinExistence type="predicted"/>
<dbReference type="Proteomes" id="UP001107558">
    <property type="component" value="Chromosome 2"/>
</dbReference>
<dbReference type="Pfam" id="PF22633">
    <property type="entry name" value="F5_F8_type_C_2"/>
    <property type="match status" value="1"/>
</dbReference>
<dbReference type="SUPFAM" id="SSF49785">
    <property type="entry name" value="Galactose-binding domain-like"/>
    <property type="match status" value="1"/>
</dbReference>
<gene>
    <name evidence="1" type="ORF">PVAND_004404</name>
</gene>
<evidence type="ECO:0000313" key="1">
    <source>
        <dbReference type="EMBL" id="KAG5674433.1"/>
    </source>
</evidence>
<protein>
    <recommendedName>
        <fullName evidence="3">Fucolectin tachylectin-4 pentraxin-1 domain-containing protein</fullName>
    </recommendedName>
</protein>
<organism evidence="1 2">
    <name type="scientific">Polypedilum vanderplanki</name>
    <name type="common">Sleeping chironomid midge</name>
    <dbReference type="NCBI Taxonomy" id="319348"/>
    <lineage>
        <taxon>Eukaryota</taxon>
        <taxon>Metazoa</taxon>
        <taxon>Ecdysozoa</taxon>
        <taxon>Arthropoda</taxon>
        <taxon>Hexapoda</taxon>
        <taxon>Insecta</taxon>
        <taxon>Pterygota</taxon>
        <taxon>Neoptera</taxon>
        <taxon>Endopterygota</taxon>
        <taxon>Diptera</taxon>
        <taxon>Nematocera</taxon>
        <taxon>Chironomoidea</taxon>
        <taxon>Chironomidae</taxon>
        <taxon>Chironominae</taxon>
        <taxon>Polypedilum</taxon>
        <taxon>Polypedilum</taxon>
    </lineage>
</organism>
<accession>A0A9J6BWV8</accession>
<reference evidence="1" key="1">
    <citation type="submission" date="2021-03" db="EMBL/GenBank/DDBJ databases">
        <title>Chromosome level genome of the anhydrobiotic midge Polypedilum vanderplanki.</title>
        <authorList>
            <person name="Yoshida Y."/>
            <person name="Kikawada T."/>
            <person name="Gusev O."/>
        </authorList>
    </citation>
    <scope>NUCLEOTIDE SEQUENCE</scope>
    <source>
        <strain evidence="1">NIAS01</strain>
        <tissue evidence="1">Whole body or cell culture</tissue>
    </source>
</reference>
<keyword evidence="2" id="KW-1185">Reference proteome</keyword>
<comment type="caution">
    <text evidence="1">The sequence shown here is derived from an EMBL/GenBank/DDBJ whole genome shotgun (WGS) entry which is preliminary data.</text>
</comment>
<sequence length="99" mass="11190">MNFLASTIKCDPVRGWENRCLSAARCQRPQKETSPWWRVDLLAPQTVRVVRITHRGCCGHNPLQDLEDKSCNSSYRSSKKILFVLGNPGTMEEGTNKGI</sequence>
<dbReference type="OrthoDB" id="406096at2759"/>
<dbReference type="AlphaFoldDB" id="A0A9J6BWV8"/>
<dbReference type="InterPro" id="IPR008979">
    <property type="entry name" value="Galactose-bd-like_sf"/>
</dbReference>